<proteinExistence type="predicted"/>
<organism evidence="2 3">
    <name type="scientific">Periplaneta americana</name>
    <name type="common">American cockroach</name>
    <name type="synonym">Blatta americana</name>
    <dbReference type="NCBI Taxonomy" id="6978"/>
    <lineage>
        <taxon>Eukaryota</taxon>
        <taxon>Metazoa</taxon>
        <taxon>Ecdysozoa</taxon>
        <taxon>Arthropoda</taxon>
        <taxon>Hexapoda</taxon>
        <taxon>Insecta</taxon>
        <taxon>Pterygota</taxon>
        <taxon>Neoptera</taxon>
        <taxon>Polyneoptera</taxon>
        <taxon>Dictyoptera</taxon>
        <taxon>Blattodea</taxon>
        <taxon>Blattoidea</taxon>
        <taxon>Blattidae</taxon>
        <taxon>Blattinae</taxon>
        <taxon>Periplaneta</taxon>
    </lineage>
</organism>
<evidence type="ECO:0000313" key="3">
    <source>
        <dbReference type="Proteomes" id="UP001148838"/>
    </source>
</evidence>
<dbReference type="PANTHER" id="PTHR46599:SF6">
    <property type="entry name" value="DUAL SPECIFICITY PHOSPHATASE 26"/>
    <property type="match status" value="1"/>
</dbReference>
<evidence type="ECO:0000313" key="2">
    <source>
        <dbReference type="EMBL" id="KAJ4437525.1"/>
    </source>
</evidence>
<dbReference type="EMBL" id="JAJSOF020000021">
    <property type="protein sequence ID" value="KAJ4437525.1"/>
    <property type="molecule type" value="Genomic_DNA"/>
</dbReference>
<gene>
    <name evidence="2" type="ORF">ANN_17670</name>
</gene>
<dbReference type="InterPro" id="IPR029526">
    <property type="entry name" value="PGBD"/>
</dbReference>
<dbReference type="Pfam" id="PF13843">
    <property type="entry name" value="DDE_Tnp_1_7"/>
    <property type="match status" value="2"/>
</dbReference>
<dbReference type="Proteomes" id="UP001148838">
    <property type="component" value="Unassembled WGS sequence"/>
</dbReference>
<keyword evidence="3" id="KW-1185">Reference proteome</keyword>
<feature type="domain" description="PiggyBac transposable element-derived protein" evidence="1">
    <location>
        <begin position="134"/>
        <end position="194"/>
    </location>
</feature>
<protein>
    <recommendedName>
        <fullName evidence="1">PiggyBac transposable element-derived protein domain-containing protein</fullName>
    </recommendedName>
</protein>
<evidence type="ECO:0000259" key="1">
    <source>
        <dbReference type="Pfam" id="PF13843"/>
    </source>
</evidence>
<reference evidence="2 3" key="1">
    <citation type="journal article" date="2022" name="Allergy">
        <title>Genome assembly and annotation of Periplaneta americana reveal a comprehensive cockroach allergen profile.</title>
        <authorList>
            <person name="Wang L."/>
            <person name="Xiong Q."/>
            <person name="Saelim N."/>
            <person name="Wang L."/>
            <person name="Nong W."/>
            <person name="Wan A.T."/>
            <person name="Shi M."/>
            <person name="Liu X."/>
            <person name="Cao Q."/>
            <person name="Hui J.H.L."/>
            <person name="Sookrung N."/>
            <person name="Leung T.F."/>
            <person name="Tungtrongchitr A."/>
            <person name="Tsui S.K.W."/>
        </authorList>
    </citation>
    <scope>NUCLEOTIDE SEQUENCE [LARGE SCALE GENOMIC DNA]</scope>
    <source>
        <strain evidence="2">PWHHKU_190912</strain>
    </source>
</reference>
<accession>A0ABQ8SUW4</accession>
<dbReference type="PANTHER" id="PTHR46599">
    <property type="entry name" value="PIGGYBAC TRANSPOSABLE ELEMENT-DERIVED PROTEIN 4"/>
    <property type="match status" value="1"/>
</dbReference>
<feature type="domain" description="PiggyBac transposable element-derived protein" evidence="1">
    <location>
        <begin position="2"/>
        <end position="89"/>
    </location>
</feature>
<name>A0ABQ8SUW4_PERAM</name>
<comment type="caution">
    <text evidence="2">The sequence shown here is derived from an EMBL/GenBank/DDBJ whole genome shotgun (WGS) entry which is preliminary data.</text>
</comment>
<sequence length="262" mass="29879">MLTLFRGRCPFKVFLKEKPAKYGFLIKLLADCDCQYVHSMDVYADKQEGTTPESREVVKRLVAPRKDTGRNVTTDRFYTSVKLAEDLTETITGRELHSSKFAFTDPASGKPPITVVSYIPKPKKNLIMLSSHQDAKVSEGGKKKSDMNLFYNSGKGSVDTIDQMARMYITKRGTRRWPLSVFYTLIDIACINSYTLYIMTFPDWYKKKTNRPRVYLQELGLQLLKPNVEHGAATIIGLQNNVIISMEAILEKEITKTTQNQQ</sequence>